<dbReference type="InterPro" id="IPR006050">
    <property type="entry name" value="DNA_photolyase_N"/>
</dbReference>
<accession>A0A448YUA1</accession>
<keyword evidence="4" id="KW-1185">Reference proteome</keyword>
<dbReference type="PANTHER" id="PTHR10211">
    <property type="entry name" value="DEOXYRIBODIPYRIMIDINE PHOTOLYASE"/>
    <property type="match status" value="1"/>
</dbReference>
<protein>
    <recommendedName>
        <fullName evidence="2">Photolyase/cryptochrome alpha/beta domain-containing protein</fullName>
    </recommendedName>
</protein>
<name>A0A448YUA1_9STRA</name>
<dbReference type="PROSITE" id="PS51645">
    <property type="entry name" value="PHR_CRY_ALPHA_BETA"/>
    <property type="match status" value="1"/>
</dbReference>
<evidence type="ECO:0000259" key="2">
    <source>
        <dbReference type="PROSITE" id="PS51645"/>
    </source>
</evidence>
<sequence>MEDKLLLDSLNLPGCLRDRILCRVSPPPVPRNAGAMGTNASGDPGGGSERRAGSFVLYLPTVVLRKRHNPGFALACRLSNHYGVPLLVLATVLDDKHLGRTPLSPVAMTSRRLAFTLEALRESCCPDWESHGAGVAVRVHGEGCRTPHHLSLAHVAAAVVGDEPFVEPYRTYVRRVAKTCRAASVPFWTVDGSTSVPPNPRLARKPPPPAAASAVMDGDVAFSGAPSKAWRWEKATDSVRLYHVTGAHRDKALEAPDLECRLPPDFFLDKPAENTAEEPAADSQTHALHTEHSDGESCWHRLRRAIPPKWTDRQTPAPGQRPWTVSELREITDCKAWALEWGGADASVPPCKQTHGSGAAARKRWRSFLVSGLKDYAKKRNGIANPHAVSRVSCYLNLGILSIFDVLHDVWEARATRGFATGCNKFLEEVVKWREGSYVHAFAHPNYHSEEVLPAWALKDLSGAGANASGKPSGSWYGYEQLESAASRDETWNAMQEYLIETGELHNNARMTWGKTVVHWQKEGFAPGEVVWQLCCLNDRFALDGLSPPSYGGILWCFGWQDKPAGGNQKVSEKWAHRYRTGPSGFRRAREALLCGGSGVVDSVGVDRPGPSPIARKRSYGEVSGAQSPRKKTSRDATNERSEKTSSKNSILSYFGQIG</sequence>
<dbReference type="InterPro" id="IPR036134">
    <property type="entry name" value="Crypto/Photolyase_FAD-like_sf"/>
</dbReference>
<feature type="region of interest" description="Disordered" evidence="1">
    <location>
        <begin position="604"/>
        <end position="659"/>
    </location>
</feature>
<evidence type="ECO:0000313" key="3">
    <source>
        <dbReference type="EMBL" id="VEU33339.1"/>
    </source>
</evidence>
<evidence type="ECO:0000256" key="1">
    <source>
        <dbReference type="SAM" id="MobiDB-lite"/>
    </source>
</evidence>
<dbReference type="Gene3D" id="3.40.50.620">
    <property type="entry name" value="HUPs"/>
    <property type="match status" value="1"/>
</dbReference>
<dbReference type="Gene3D" id="1.25.40.80">
    <property type="match status" value="1"/>
</dbReference>
<feature type="region of interest" description="Disordered" evidence="1">
    <location>
        <begin position="275"/>
        <end position="294"/>
    </location>
</feature>
<dbReference type="InterPro" id="IPR036155">
    <property type="entry name" value="Crypto/Photolyase_N_sf"/>
</dbReference>
<dbReference type="AlphaFoldDB" id="A0A448YUA1"/>
<proteinExistence type="predicted"/>
<dbReference type="InterPro" id="IPR014729">
    <property type="entry name" value="Rossmann-like_a/b/a_fold"/>
</dbReference>
<dbReference type="SUPFAM" id="SSF48173">
    <property type="entry name" value="Cryptochrome/photolyase FAD-binding domain"/>
    <property type="match status" value="1"/>
</dbReference>
<feature type="compositionally biased region" description="Basic and acidic residues" evidence="1">
    <location>
        <begin position="634"/>
        <end position="646"/>
    </location>
</feature>
<dbReference type="Proteomes" id="UP000291116">
    <property type="component" value="Unassembled WGS sequence"/>
</dbReference>
<dbReference type="EMBL" id="CAACVS010000001">
    <property type="protein sequence ID" value="VEU33339.1"/>
    <property type="molecule type" value="Genomic_DNA"/>
</dbReference>
<gene>
    <name evidence="3" type="ORF">PSNMU_V1.4_AUG-EV-PASAV3_0001420</name>
</gene>
<dbReference type="Gene3D" id="1.10.579.10">
    <property type="entry name" value="DNA Cyclobutane Dipyrimidine Photolyase, subunit A, domain 3"/>
    <property type="match status" value="1"/>
</dbReference>
<dbReference type="OrthoDB" id="5368863at2759"/>
<dbReference type="SUPFAM" id="SSF52425">
    <property type="entry name" value="Cryptochrome/photolyase, N-terminal domain"/>
    <property type="match status" value="1"/>
</dbReference>
<organism evidence="3 4">
    <name type="scientific">Pseudo-nitzschia multistriata</name>
    <dbReference type="NCBI Taxonomy" id="183589"/>
    <lineage>
        <taxon>Eukaryota</taxon>
        <taxon>Sar</taxon>
        <taxon>Stramenopiles</taxon>
        <taxon>Ochrophyta</taxon>
        <taxon>Bacillariophyta</taxon>
        <taxon>Bacillariophyceae</taxon>
        <taxon>Bacillariophycidae</taxon>
        <taxon>Bacillariales</taxon>
        <taxon>Bacillariaceae</taxon>
        <taxon>Pseudo-nitzschia</taxon>
    </lineage>
</organism>
<reference evidence="3 4" key="1">
    <citation type="submission" date="2019-01" db="EMBL/GenBank/DDBJ databases">
        <authorList>
            <person name="Ferrante I. M."/>
        </authorList>
    </citation>
    <scope>NUCLEOTIDE SEQUENCE [LARGE SCALE GENOMIC DNA]</scope>
    <source>
        <strain evidence="3 4">B856</strain>
    </source>
</reference>
<feature type="domain" description="Photolyase/cryptochrome alpha/beta" evidence="2">
    <location>
        <begin position="54"/>
        <end position="195"/>
    </location>
</feature>
<evidence type="ECO:0000313" key="4">
    <source>
        <dbReference type="Proteomes" id="UP000291116"/>
    </source>
</evidence>
<dbReference type="PANTHER" id="PTHR10211:SF0">
    <property type="entry name" value="DEOXYRIBODIPYRIMIDINE PHOTO-LYASE"/>
    <property type="match status" value="1"/>
</dbReference>
<dbReference type="InterPro" id="IPR052219">
    <property type="entry name" value="Photolyase_Class-2"/>
</dbReference>